<dbReference type="PANTHER" id="PTHR11073:SF1">
    <property type="entry name" value="CALNEXIN 14D-RELATED"/>
    <property type="match status" value="1"/>
</dbReference>
<dbReference type="STRING" id="425264.A0A3G2S1H7"/>
<dbReference type="GO" id="GO:0036503">
    <property type="term" value="P:ERAD pathway"/>
    <property type="evidence" value="ECO:0007669"/>
    <property type="project" value="TreeGrafter"/>
</dbReference>
<evidence type="ECO:0000256" key="1">
    <source>
        <dbReference type="ARBA" id="ARBA00004389"/>
    </source>
</evidence>
<dbReference type="OrthoDB" id="1938156at2759"/>
<keyword evidence="9" id="KW-1015">Disulfide bond</keyword>
<dbReference type="GO" id="GO:0005789">
    <property type="term" value="C:endoplasmic reticulum membrane"/>
    <property type="evidence" value="ECO:0007669"/>
    <property type="project" value="UniProtKB-SubCell"/>
</dbReference>
<evidence type="ECO:0000256" key="6">
    <source>
        <dbReference type="ARBA" id="ARBA00023136"/>
    </source>
</evidence>
<dbReference type="PRINTS" id="PR00626">
    <property type="entry name" value="CALRETICULIN"/>
</dbReference>
<reference evidence="12 13" key="1">
    <citation type="submission" date="2018-10" db="EMBL/GenBank/DDBJ databases">
        <title>Complete genome sequence of Malassezia restricta CBS 7877.</title>
        <authorList>
            <person name="Morand S.C."/>
            <person name="Bertignac M."/>
            <person name="Iltis A."/>
            <person name="Kolder I."/>
            <person name="Pirovano W."/>
            <person name="Jourdain R."/>
            <person name="Clavaud C."/>
        </authorList>
    </citation>
    <scope>NUCLEOTIDE SEQUENCE [LARGE SCALE GENOMIC DNA]</scope>
    <source>
        <strain evidence="12 13">CBS 7877</strain>
    </source>
</reference>
<gene>
    <name evidence="12" type="primary">CANX</name>
    <name evidence="12" type="ORF">DNF11_0202</name>
</gene>
<protein>
    <recommendedName>
        <fullName evidence="8">Calnexin</fullName>
    </recommendedName>
</protein>
<dbReference type="AlphaFoldDB" id="A0A3G2S1H7"/>
<feature type="chain" id="PRO_5017850385" description="Calnexin" evidence="10">
    <location>
        <begin position="27"/>
        <end position="563"/>
    </location>
</feature>
<keyword evidence="10" id="KW-0732">Signal</keyword>
<proteinExistence type="inferred from homology"/>
<dbReference type="VEuPathDB" id="FungiDB:DNF11_0202"/>
<keyword evidence="13" id="KW-1185">Reference proteome</keyword>
<sequence length="563" mass="61988">MKSFRVAVSSSAMAALALQAASGVQAEDRGTFVPSQIQGLFVEQFTPGWESRWTPSKASKFQNGNEEFKYEGVWSVEEASVFPGIPGDTALTMKSKARQHAISTIFDQPIELDGQKPFVVQYEVKMQNGLSCGGAYVKLLSSSESDLNPEKFGDSTPYSIMFGPDRCGADNKLHFIFRHKNPKTGVFEEKHLKLPPSAKVSKVSTLYTLIVSPDNTFDIRVNEESVLKGHLLEDFSPAVNPPKEIDDPEDTKPADWVDEAEIPDPNASKPDDWDEEAPLMIRDPAAKKPADWLEEEPLMVPDPNAAKPEEWDDAEDGEWMAPPVPNPKCEDVSGCGPWTAPMVANPAYKGKWTAPLIPNPAYKGEWAPRKIANPNWFEDLHPNKFAPIGGIGFELWTMDDDIQFDNIYVGTSPEEAAKFADETFRVKLPLEQNREKDELSRDENGNKREAPLSGLDHFVQQIRRRTNVLVDRLATEQDKLRVLQQSSDIVGFYAAVVAVLLGLVGLLTSLLGGGARARPAVPPKKTESASRTTQAEQGTSSAVKASGVTKRAPVETKDTAAMH</sequence>
<evidence type="ECO:0000256" key="5">
    <source>
        <dbReference type="ARBA" id="ARBA00022989"/>
    </source>
</evidence>
<dbReference type="InterPro" id="IPR009033">
    <property type="entry name" value="Calreticulin/calnexin_P_dom_sf"/>
</dbReference>
<dbReference type="Gene3D" id="2.60.120.200">
    <property type="match status" value="1"/>
</dbReference>
<comment type="similarity">
    <text evidence="2 10">Belongs to the calreticulin family.</text>
</comment>
<name>A0A3G2S1H7_MALR7</name>
<keyword evidence="4 10" id="KW-0256">Endoplasmic reticulum</keyword>
<dbReference type="PANTHER" id="PTHR11073">
    <property type="entry name" value="CALRETICULIN AND CALNEXIN"/>
    <property type="match status" value="1"/>
</dbReference>
<dbReference type="FunFam" id="2.10.250.10:FF:000001">
    <property type="entry name" value="Calnexin homolog"/>
    <property type="match status" value="1"/>
</dbReference>
<evidence type="ECO:0000256" key="2">
    <source>
        <dbReference type="ARBA" id="ARBA00010983"/>
    </source>
</evidence>
<feature type="transmembrane region" description="Helical" evidence="10">
    <location>
        <begin position="490"/>
        <end position="515"/>
    </location>
</feature>
<accession>A0A3G2S1H7</accession>
<feature type="compositionally biased region" description="Basic and acidic residues" evidence="11">
    <location>
        <begin position="552"/>
        <end position="563"/>
    </location>
</feature>
<feature type="region of interest" description="Disordered" evidence="11">
    <location>
        <begin position="515"/>
        <end position="563"/>
    </location>
</feature>
<dbReference type="PROSITE" id="PS00803">
    <property type="entry name" value="CALRETICULIN_1"/>
    <property type="match status" value="1"/>
</dbReference>
<keyword evidence="7 10" id="KW-0143">Chaperone</keyword>
<comment type="subcellular location">
    <subcellularLocation>
        <location evidence="1">Endoplasmic reticulum membrane</location>
        <topology evidence="1">Single-pass membrane protein</topology>
    </subcellularLocation>
</comment>
<dbReference type="Pfam" id="PF00262">
    <property type="entry name" value="Calreticulin"/>
    <property type="match status" value="1"/>
</dbReference>
<feature type="region of interest" description="Disordered" evidence="11">
    <location>
        <begin position="235"/>
        <end position="276"/>
    </location>
</feature>
<evidence type="ECO:0000256" key="4">
    <source>
        <dbReference type="ARBA" id="ARBA00022824"/>
    </source>
</evidence>
<keyword evidence="5 10" id="KW-1133">Transmembrane helix</keyword>
<feature type="signal peptide" evidence="10">
    <location>
        <begin position="1"/>
        <end position="26"/>
    </location>
</feature>
<evidence type="ECO:0000256" key="9">
    <source>
        <dbReference type="PIRSR" id="PIRSR601580-3"/>
    </source>
</evidence>
<evidence type="ECO:0000256" key="8">
    <source>
        <dbReference type="ARBA" id="ARBA00040224"/>
    </source>
</evidence>
<keyword evidence="3 10" id="KW-0812">Transmembrane</keyword>
<evidence type="ECO:0000313" key="12">
    <source>
        <dbReference type="EMBL" id="AYO41152.1"/>
    </source>
</evidence>
<dbReference type="FunFam" id="2.60.120.200:FF:000011">
    <property type="entry name" value="Probable calnexin"/>
    <property type="match status" value="1"/>
</dbReference>
<dbReference type="GO" id="GO:0006457">
    <property type="term" value="P:protein folding"/>
    <property type="evidence" value="ECO:0007669"/>
    <property type="project" value="InterPro"/>
</dbReference>
<evidence type="ECO:0000256" key="10">
    <source>
        <dbReference type="RuleBase" id="RU362126"/>
    </source>
</evidence>
<feature type="compositionally biased region" description="Polar residues" evidence="11">
    <location>
        <begin position="529"/>
        <end position="543"/>
    </location>
</feature>
<dbReference type="Proteomes" id="UP000269793">
    <property type="component" value="Chromosome I"/>
</dbReference>
<dbReference type="SUPFAM" id="SSF63887">
    <property type="entry name" value="P-domain of calnexin/calreticulin"/>
    <property type="match status" value="1"/>
</dbReference>
<feature type="disulfide bond" evidence="9">
    <location>
        <begin position="132"/>
        <end position="167"/>
    </location>
</feature>
<dbReference type="SUPFAM" id="SSF49899">
    <property type="entry name" value="Concanavalin A-like lectins/glucanases"/>
    <property type="match status" value="2"/>
</dbReference>
<organism evidence="12 13">
    <name type="scientific">Malassezia restricta (strain ATCC 96810 / NBRC 103918 / CBS 7877)</name>
    <name type="common">Seborrheic dermatitis infection agent</name>
    <dbReference type="NCBI Taxonomy" id="425264"/>
    <lineage>
        <taxon>Eukaryota</taxon>
        <taxon>Fungi</taxon>
        <taxon>Dikarya</taxon>
        <taxon>Basidiomycota</taxon>
        <taxon>Ustilaginomycotina</taxon>
        <taxon>Malasseziomycetes</taxon>
        <taxon>Malasseziales</taxon>
        <taxon>Malasseziaceae</taxon>
        <taxon>Malassezia</taxon>
    </lineage>
</organism>
<evidence type="ECO:0000256" key="7">
    <source>
        <dbReference type="ARBA" id="ARBA00023186"/>
    </source>
</evidence>
<evidence type="ECO:0000256" key="11">
    <source>
        <dbReference type="SAM" id="MobiDB-lite"/>
    </source>
</evidence>
<evidence type="ECO:0000256" key="3">
    <source>
        <dbReference type="ARBA" id="ARBA00022692"/>
    </source>
</evidence>
<dbReference type="InterPro" id="IPR013320">
    <property type="entry name" value="ConA-like_dom_sf"/>
</dbReference>
<dbReference type="InterPro" id="IPR001580">
    <property type="entry name" value="Calret/calnex"/>
</dbReference>
<dbReference type="PROSITE" id="PS00804">
    <property type="entry name" value="CALRETICULIN_2"/>
    <property type="match status" value="1"/>
</dbReference>
<dbReference type="GO" id="GO:0005509">
    <property type="term" value="F:calcium ion binding"/>
    <property type="evidence" value="ECO:0007669"/>
    <property type="project" value="InterPro"/>
</dbReference>
<dbReference type="Gene3D" id="2.10.250.10">
    <property type="entry name" value="Calreticulin/calnexin, P domain"/>
    <property type="match status" value="1"/>
</dbReference>
<dbReference type="GO" id="GO:0051082">
    <property type="term" value="F:unfolded protein binding"/>
    <property type="evidence" value="ECO:0007669"/>
    <property type="project" value="InterPro"/>
</dbReference>
<evidence type="ECO:0000313" key="13">
    <source>
        <dbReference type="Proteomes" id="UP000269793"/>
    </source>
</evidence>
<keyword evidence="6 10" id="KW-0472">Membrane</keyword>
<dbReference type="InterPro" id="IPR018124">
    <property type="entry name" value="Calret/calnex_CS"/>
</dbReference>
<dbReference type="EMBL" id="CP033148">
    <property type="protein sequence ID" value="AYO41152.1"/>
    <property type="molecule type" value="Genomic_DNA"/>
</dbReference>